<organism evidence="9 10">
    <name type="scientific">Candidatus Roizmanbacteria bacterium CG22_combo_CG10-13_8_21_14_all_38_20</name>
    <dbReference type="NCBI Taxonomy" id="1974862"/>
    <lineage>
        <taxon>Bacteria</taxon>
        <taxon>Candidatus Roizmaniibacteriota</taxon>
    </lineage>
</organism>
<dbReference type="Pfam" id="PF20803">
    <property type="entry name" value="PaaX_M"/>
    <property type="match status" value="1"/>
</dbReference>
<evidence type="ECO:0000256" key="1">
    <source>
        <dbReference type="ARBA" id="ARBA00022722"/>
    </source>
</evidence>
<evidence type="ECO:0000256" key="2">
    <source>
        <dbReference type="ARBA" id="ARBA00022723"/>
    </source>
</evidence>
<evidence type="ECO:0000259" key="7">
    <source>
        <dbReference type="Pfam" id="PF08223"/>
    </source>
</evidence>
<dbReference type="InterPro" id="IPR013225">
    <property type="entry name" value="PaaX_C"/>
</dbReference>
<gene>
    <name evidence="9" type="primary">cas2</name>
    <name evidence="9" type="ORF">COW99_03035</name>
</gene>
<dbReference type="NCBIfam" id="TIGR01573">
    <property type="entry name" value="cas2"/>
    <property type="match status" value="1"/>
</dbReference>
<evidence type="ECO:0000256" key="6">
    <source>
        <dbReference type="ARBA" id="ARBA00023118"/>
    </source>
</evidence>
<evidence type="ECO:0000256" key="5">
    <source>
        <dbReference type="ARBA" id="ARBA00022842"/>
    </source>
</evidence>
<evidence type="ECO:0000259" key="8">
    <source>
        <dbReference type="Pfam" id="PF20803"/>
    </source>
</evidence>
<accession>A0A2H0BVN1</accession>
<sequence>MPTNSKQKDKIRELTFGTTDGVSNVLLYFLYINKLVHSRNVMHIPGMCDFNQADYLLTKFAKTQIRRALYSLIQQGLVDNSADRTITITKLGKTKARTKLQLEVEPKPWKGKLYLINYDIPTKANSKRVMFQRLLLKHNAAMLQNSVYITPYNPSPIIQKFSKKYSLPGEILISILDIKSTFQTAVEVRSILWKVFKLEELNQRYAQFLDSYAGLSSESIQNKKLTLSITFQYASIRKDDPALPSQLLLERYLGFEATKLFHKLITHL</sequence>
<keyword evidence="4" id="KW-0378">Hydrolase</keyword>
<proteinExistence type="predicted"/>
<dbReference type="AlphaFoldDB" id="A0A2H0BVN1"/>
<name>A0A2H0BVN1_9BACT</name>
<comment type="caution">
    <text evidence="9">The sequence shown here is derived from an EMBL/GenBank/DDBJ whole genome shotgun (WGS) entry which is preliminary data.</text>
</comment>
<keyword evidence="5" id="KW-0460">Magnesium</keyword>
<dbReference type="GO" id="GO:0004521">
    <property type="term" value="F:RNA endonuclease activity"/>
    <property type="evidence" value="ECO:0007669"/>
    <property type="project" value="InterPro"/>
</dbReference>
<dbReference type="InterPro" id="IPR048846">
    <property type="entry name" value="PaaX-like_central"/>
</dbReference>
<dbReference type="EMBL" id="PCTA01000022">
    <property type="protein sequence ID" value="PIP61599.1"/>
    <property type="molecule type" value="Genomic_DNA"/>
</dbReference>
<dbReference type="InterPro" id="IPR021127">
    <property type="entry name" value="CRISPR_associated_Cas2"/>
</dbReference>
<evidence type="ECO:0000256" key="4">
    <source>
        <dbReference type="ARBA" id="ARBA00022801"/>
    </source>
</evidence>
<keyword evidence="2" id="KW-0479">Metal-binding</keyword>
<keyword evidence="3 9" id="KW-0255">Endonuclease</keyword>
<reference evidence="9 10" key="1">
    <citation type="submission" date="2017-09" db="EMBL/GenBank/DDBJ databases">
        <title>Depth-based differentiation of microbial function through sediment-hosted aquifers and enrichment of novel symbionts in the deep terrestrial subsurface.</title>
        <authorList>
            <person name="Probst A.J."/>
            <person name="Ladd B."/>
            <person name="Jarett J.K."/>
            <person name="Geller-Mcgrath D.E."/>
            <person name="Sieber C.M."/>
            <person name="Emerson J.B."/>
            <person name="Anantharaman K."/>
            <person name="Thomas B.C."/>
            <person name="Malmstrom R."/>
            <person name="Stieglmeier M."/>
            <person name="Klingl A."/>
            <person name="Woyke T."/>
            <person name="Ryan C.M."/>
            <person name="Banfield J.F."/>
        </authorList>
    </citation>
    <scope>NUCLEOTIDE SEQUENCE [LARGE SCALE GENOMIC DNA]</scope>
    <source>
        <strain evidence="9">CG22_combo_CG10-13_8_21_14_all_38_20</strain>
    </source>
</reference>
<dbReference type="GO" id="GO:0043571">
    <property type="term" value="P:maintenance of CRISPR repeat elements"/>
    <property type="evidence" value="ECO:0007669"/>
    <property type="project" value="InterPro"/>
</dbReference>
<protein>
    <submittedName>
        <fullName evidence="9">CRISPR-associated endonuclease Cas2</fullName>
    </submittedName>
</protein>
<evidence type="ECO:0000313" key="9">
    <source>
        <dbReference type="EMBL" id="PIP61599.1"/>
    </source>
</evidence>
<feature type="domain" description="Transcriptional repressor PaaX-like central Cas2-like" evidence="8">
    <location>
        <begin position="107"/>
        <end position="169"/>
    </location>
</feature>
<evidence type="ECO:0000313" key="10">
    <source>
        <dbReference type="Proteomes" id="UP000231246"/>
    </source>
</evidence>
<evidence type="ECO:0000256" key="3">
    <source>
        <dbReference type="ARBA" id="ARBA00022759"/>
    </source>
</evidence>
<dbReference type="Proteomes" id="UP000231246">
    <property type="component" value="Unassembled WGS sequence"/>
</dbReference>
<dbReference type="Pfam" id="PF08223">
    <property type="entry name" value="PaaX_C"/>
    <property type="match status" value="1"/>
</dbReference>
<keyword evidence="6" id="KW-0051">Antiviral defense</keyword>
<feature type="domain" description="Transcriptional repressor PaaX-like C-terminal" evidence="7">
    <location>
        <begin position="196"/>
        <end position="267"/>
    </location>
</feature>
<keyword evidence="1" id="KW-0540">Nuclease</keyword>
<dbReference type="SUPFAM" id="SSF143430">
    <property type="entry name" value="TTP0101/SSO1404-like"/>
    <property type="match status" value="1"/>
</dbReference>